<dbReference type="Proteomes" id="UP000822688">
    <property type="component" value="Chromosome 9"/>
</dbReference>
<gene>
    <name evidence="2" type="ORF">KC19_9G184500</name>
</gene>
<keyword evidence="3" id="KW-1185">Reference proteome</keyword>
<dbReference type="EMBL" id="CM026430">
    <property type="protein sequence ID" value="KAG0562937.1"/>
    <property type="molecule type" value="Genomic_DNA"/>
</dbReference>
<dbReference type="AlphaFoldDB" id="A0A8T0GWL7"/>
<feature type="chain" id="PRO_5035855016" evidence="1">
    <location>
        <begin position="27"/>
        <end position="127"/>
    </location>
</feature>
<evidence type="ECO:0000313" key="2">
    <source>
        <dbReference type="EMBL" id="KAG0562937.1"/>
    </source>
</evidence>
<evidence type="ECO:0000313" key="3">
    <source>
        <dbReference type="Proteomes" id="UP000822688"/>
    </source>
</evidence>
<accession>A0A8T0GWL7</accession>
<feature type="signal peptide" evidence="1">
    <location>
        <begin position="1"/>
        <end position="26"/>
    </location>
</feature>
<organism evidence="2 3">
    <name type="scientific">Ceratodon purpureus</name>
    <name type="common">Fire moss</name>
    <name type="synonym">Dicranum purpureum</name>
    <dbReference type="NCBI Taxonomy" id="3225"/>
    <lineage>
        <taxon>Eukaryota</taxon>
        <taxon>Viridiplantae</taxon>
        <taxon>Streptophyta</taxon>
        <taxon>Embryophyta</taxon>
        <taxon>Bryophyta</taxon>
        <taxon>Bryophytina</taxon>
        <taxon>Bryopsida</taxon>
        <taxon>Dicranidae</taxon>
        <taxon>Pseudoditrichales</taxon>
        <taxon>Ditrichaceae</taxon>
        <taxon>Ceratodon</taxon>
    </lineage>
</organism>
<sequence length="127" mass="14225">MSIVHPIYAVMLHLRWLLCSSPHATGYSYILDVIKYLKNSPADNTFLNLGIFLSPLQSVSLLSLFWRMICSEYLSDVRPLIFQFLQKAILAGHDDPATNCITVLAEYAASHRLIDCLHKVSSPTTAS</sequence>
<protein>
    <submittedName>
        <fullName evidence="2">Uncharacterized protein</fullName>
    </submittedName>
</protein>
<proteinExistence type="predicted"/>
<keyword evidence="1" id="KW-0732">Signal</keyword>
<name>A0A8T0GWL7_CERPU</name>
<comment type="caution">
    <text evidence="2">The sequence shown here is derived from an EMBL/GenBank/DDBJ whole genome shotgun (WGS) entry which is preliminary data.</text>
</comment>
<reference evidence="2" key="1">
    <citation type="submission" date="2020-06" db="EMBL/GenBank/DDBJ databases">
        <title>WGS assembly of Ceratodon purpureus strain R40.</title>
        <authorList>
            <person name="Carey S.B."/>
            <person name="Jenkins J."/>
            <person name="Shu S."/>
            <person name="Lovell J.T."/>
            <person name="Sreedasyam A."/>
            <person name="Maumus F."/>
            <person name="Tiley G.P."/>
            <person name="Fernandez-Pozo N."/>
            <person name="Barry K."/>
            <person name="Chen C."/>
            <person name="Wang M."/>
            <person name="Lipzen A."/>
            <person name="Daum C."/>
            <person name="Saski C.A."/>
            <person name="Payton A.C."/>
            <person name="Mcbreen J.C."/>
            <person name="Conrad R.E."/>
            <person name="Kollar L.M."/>
            <person name="Olsson S."/>
            <person name="Huttunen S."/>
            <person name="Landis J.B."/>
            <person name="Wickett N.J."/>
            <person name="Johnson M.G."/>
            <person name="Rensing S.A."/>
            <person name="Grimwood J."/>
            <person name="Schmutz J."/>
            <person name="Mcdaniel S.F."/>
        </authorList>
    </citation>
    <scope>NUCLEOTIDE SEQUENCE</scope>
    <source>
        <strain evidence="2">R40</strain>
    </source>
</reference>
<evidence type="ECO:0000256" key="1">
    <source>
        <dbReference type="SAM" id="SignalP"/>
    </source>
</evidence>